<dbReference type="NCBIfam" id="TIGR03361">
    <property type="entry name" value="VI_Rhs_Vgr"/>
    <property type="match status" value="1"/>
</dbReference>
<dbReference type="FunFam" id="3.55.50.10:FF:000001">
    <property type="entry name" value="Actin cross-linking toxin VgrG1"/>
    <property type="match status" value="1"/>
</dbReference>
<dbReference type="GO" id="GO:0005576">
    <property type="term" value="C:extracellular region"/>
    <property type="evidence" value="ECO:0007669"/>
    <property type="project" value="UniProtKB-SubCell"/>
</dbReference>
<gene>
    <name evidence="6" type="ORF">GCM10007387_19040</name>
</gene>
<evidence type="ECO:0000256" key="2">
    <source>
        <dbReference type="ARBA" id="ARBA00005558"/>
    </source>
</evidence>
<evidence type="ECO:0000313" key="7">
    <source>
        <dbReference type="Proteomes" id="UP000628442"/>
    </source>
</evidence>
<dbReference type="InterPro" id="IPR006531">
    <property type="entry name" value="Gp5/Vgr_OB"/>
</dbReference>
<feature type="domain" description="Gp5/Type VI secretion system Vgr C-terminal trimerisation" evidence="5">
    <location>
        <begin position="475"/>
        <end position="588"/>
    </location>
</feature>
<dbReference type="Proteomes" id="UP000628442">
    <property type="component" value="Unassembled WGS sequence"/>
</dbReference>
<reference evidence="6" key="2">
    <citation type="submission" date="2022-12" db="EMBL/GenBank/DDBJ databases">
        <authorList>
            <person name="Sun Q."/>
            <person name="Kim S."/>
        </authorList>
    </citation>
    <scope>NUCLEOTIDE SEQUENCE</scope>
    <source>
        <strain evidence="6">KCTC 12343</strain>
    </source>
</reference>
<dbReference type="Pfam" id="PF04717">
    <property type="entry name" value="Phage_base_V"/>
    <property type="match status" value="1"/>
</dbReference>
<dbReference type="Pfam" id="PF22178">
    <property type="entry name" value="Gp5_trimer_C"/>
    <property type="match status" value="1"/>
</dbReference>
<dbReference type="InterPro" id="IPR050708">
    <property type="entry name" value="T6SS_VgrG/RHS"/>
</dbReference>
<feature type="domain" description="Gp5/Type VI secretion system Vgr protein OB-fold" evidence="4">
    <location>
        <begin position="390"/>
        <end position="458"/>
    </location>
</feature>
<dbReference type="Gene3D" id="4.10.220.110">
    <property type="match status" value="1"/>
</dbReference>
<dbReference type="SUPFAM" id="SSF69255">
    <property type="entry name" value="gp5 N-terminal domain-like"/>
    <property type="match status" value="1"/>
</dbReference>
<evidence type="ECO:0000313" key="6">
    <source>
        <dbReference type="EMBL" id="GGY36890.1"/>
    </source>
</evidence>
<dbReference type="InterPro" id="IPR006533">
    <property type="entry name" value="T6SS_Vgr_RhsGE"/>
</dbReference>
<dbReference type="InterPro" id="IPR017847">
    <property type="entry name" value="T6SS_RhsGE_Vgr_subset"/>
</dbReference>
<evidence type="ECO:0000256" key="1">
    <source>
        <dbReference type="ARBA" id="ARBA00004613"/>
    </source>
</evidence>
<dbReference type="Gene3D" id="2.40.50.230">
    <property type="entry name" value="Gp5 N-terminal domain"/>
    <property type="match status" value="1"/>
</dbReference>
<sequence length="754" mass="83044">MNGKGEFGMRRTMEIVTPLGEGALLFHRMQAREELSRLSEFDIELLGERGDIDIDQILGKNVTVMLEQLDDSVRHFNGYVTRFAQAGSHGRYHLYRATVRPWLWFLTRTADCRIFQEVTVPEILRQVFSDHGVADVTFSLTETYRKWTYCVQYRETDFNFVSRLMEQEGIYYYFTHREGRHTLVLVDAISAHGSAAGCETLDFIAAERVVRPEKEYISQWHHAREIQAGNYALEDYDFERPSVDLAVSTRIRRQHVLGDYEIYDYPGEYVQAAEGDQAVRCRLDECQTRFDQARGETNARGLRVGHLFTLNGQARADQDGEYLVIAATHQLASNEFESFDSAHPGATYSCAFTALGSRQQFRPARTTRKPFVQGPQTAVVVGPAGDEIYTDSYGRVKVQFHWDRYGKKDENSSCWIRPSHPWAGKNWGMVAIPRIGQEVIVDFLEGDPDRPIITGRVYNAEQMPPYALPANMTQTGILSRSSKGGTAANANELRFEDKKGAEQVYLHAEKNQDIEVENDETHWVGHDRRKAIDHDETTQVKHDRTETVGNNETIAIGVHRSEQVGSNETIVIGVNRTETVGANETITIGANRTISVGASETATVALQRTHTVGVNETITVGGAQEVTVGAAQLVTVGAVQAVSVGAAQSLSVGAGQTVSVGTDMSEDIGGDQSSSVGKGRSAQVGKDDVLNVGKNLVIEAGDSVTIKTGAASITMKKDGSVLIKGKNITVEGSGKIGVKASSNVVIKGSKVAIN</sequence>
<evidence type="ECO:0000259" key="4">
    <source>
        <dbReference type="Pfam" id="PF04717"/>
    </source>
</evidence>
<dbReference type="InterPro" id="IPR054030">
    <property type="entry name" value="Gp5_Vgr_C"/>
</dbReference>
<dbReference type="SUPFAM" id="SSF69279">
    <property type="entry name" value="Phage tail proteins"/>
    <property type="match status" value="2"/>
</dbReference>
<keyword evidence="3" id="KW-0964">Secreted</keyword>
<dbReference type="AlphaFoldDB" id="A0AA87XV82"/>
<dbReference type="Gene3D" id="3.55.50.10">
    <property type="entry name" value="Baseplate protein-like domains"/>
    <property type="match status" value="1"/>
</dbReference>
<comment type="similarity">
    <text evidence="2">Belongs to the VgrG protein family.</text>
</comment>
<protein>
    <recommendedName>
        <fullName evidence="8">Type VI secretion system tip protein VgrG</fullName>
    </recommendedName>
</protein>
<dbReference type="InterPro" id="IPR037026">
    <property type="entry name" value="Vgr_OB-fold_dom_sf"/>
</dbReference>
<accession>A0AA87XV82</accession>
<proteinExistence type="inferred from homology"/>
<evidence type="ECO:0000256" key="3">
    <source>
        <dbReference type="ARBA" id="ARBA00022525"/>
    </source>
</evidence>
<dbReference type="PANTHER" id="PTHR32305">
    <property type="match status" value="1"/>
</dbReference>
<evidence type="ECO:0008006" key="8">
    <source>
        <dbReference type="Google" id="ProtNLM"/>
    </source>
</evidence>
<dbReference type="FunFam" id="2.40.50.230:FF:000001">
    <property type="entry name" value="Type VI secretion protein VgrG"/>
    <property type="match status" value="1"/>
</dbReference>
<comment type="caution">
    <text evidence="6">The sequence shown here is derived from an EMBL/GenBank/DDBJ whole genome shotgun (WGS) entry which is preliminary data.</text>
</comment>
<dbReference type="EMBL" id="BMWV01000003">
    <property type="protein sequence ID" value="GGY36890.1"/>
    <property type="molecule type" value="Genomic_DNA"/>
</dbReference>
<dbReference type="NCBIfam" id="TIGR01646">
    <property type="entry name" value="vgr_GE"/>
    <property type="match status" value="1"/>
</dbReference>
<dbReference type="Gene3D" id="2.30.110.50">
    <property type="match status" value="1"/>
</dbReference>
<organism evidence="6 7">
    <name type="scientific">Pseudoduganella albidiflava</name>
    <dbReference type="NCBI Taxonomy" id="321983"/>
    <lineage>
        <taxon>Bacteria</taxon>
        <taxon>Pseudomonadati</taxon>
        <taxon>Pseudomonadota</taxon>
        <taxon>Betaproteobacteria</taxon>
        <taxon>Burkholderiales</taxon>
        <taxon>Oxalobacteraceae</taxon>
        <taxon>Telluria group</taxon>
        <taxon>Pseudoduganella</taxon>
    </lineage>
</organism>
<reference evidence="6" key="1">
    <citation type="journal article" date="2014" name="Int. J. Syst. Evol. Microbiol.">
        <title>Complete genome sequence of Corynebacterium casei LMG S-19264T (=DSM 44701T), isolated from a smear-ripened cheese.</title>
        <authorList>
            <consortium name="US DOE Joint Genome Institute (JGI-PGF)"/>
            <person name="Walter F."/>
            <person name="Albersmeier A."/>
            <person name="Kalinowski J."/>
            <person name="Ruckert C."/>
        </authorList>
    </citation>
    <scope>NUCLEOTIDE SEQUENCE</scope>
    <source>
        <strain evidence="6">KCTC 12343</strain>
    </source>
</reference>
<dbReference type="SUPFAM" id="SSF69349">
    <property type="entry name" value="Phage fibre proteins"/>
    <property type="match status" value="2"/>
</dbReference>
<comment type="subcellular location">
    <subcellularLocation>
        <location evidence="1">Secreted</location>
    </subcellularLocation>
</comment>
<evidence type="ECO:0000259" key="5">
    <source>
        <dbReference type="Pfam" id="PF22178"/>
    </source>
</evidence>
<name>A0AA87XV82_9BURK</name>
<dbReference type="PANTHER" id="PTHR32305:SF15">
    <property type="entry name" value="PROTEIN RHSA-RELATED"/>
    <property type="match status" value="1"/>
</dbReference>
<dbReference type="Pfam" id="PF05954">
    <property type="entry name" value="Phage_GPD"/>
    <property type="match status" value="1"/>
</dbReference>